<dbReference type="Pfam" id="PF04348">
    <property type="entry name" value="LppC"/>
    <property type="match status" value="2"/>
</dbReference>
<name>A0A143WU19_9ENTR</name>
<dbReference type="EMBL" id="LN999835">
    <property type="protein sequence ID" value="CUX97188.1"/>
    <property type="molecule type" value="Genomic_DNA"/>
</dbReference>
<organism evidence="2 3">
    <name type="scientific">Candidatus Hoaglandella endobia</name>
    <dbReference type="NCBI Taxonomy" id="1778263"/>
    <lineage>
        <taxon>Bacteria</taxon>
        <taxon>Pseudomonadati</taxon>
        <taxon>Pseudomonadota</taxon>
        <taxon>Gammaproteobacteria</taxon>
        <taxon>Enterobacterales</taxon>
        <taxon>Enterobacteriaceae</taxon>
        <taxon>Candidatus Hoaglandella</taxon>
    </lineage>
</organism>
<evidence type="ECO:0000313" key="3">
    <source>
        <dbReference type="Proteomes" id="UP000095477"/>
    </source>
</evidence>
<gene>
    <name evidence="2" type="primary">lpoA</name>
    <name evidence="2" type="ORF">TPER_HE00259</name>
</gene>
<sequence>MIDDQSVISAILKQINKYSMLFSYIRCLKKRRRASYVLLITLILMACTGPGPESQKVLPTPEITAAALQQVDKACLDEEQRLRYSQIINAGQSKPSLDLVRAYISQEQLLKKEGVTHQKNIDKTWQTLLLLPIKQKNIRINSDENVLQGWLELLRLYLNNRQDPNLLQTAIKDWQKAHYPQNPAAKTLPTPLSQIQNYQTLSVGNIAMLLPLSGHEKVFTNAIKQGFISAQEGINSLLNRPAHGADAAGNNLLNSGMPVTSVNTNSMETAPVTGGQAMVACCTANQLPVTLADRNVQVKVYDTTSQTIPAILTLAKKNGARMIIGPLLKNEVEQLYNADTALVDKLNILALNQPDHPEKLQPRPNICYFALAPEDEARDAANHIHQHGRQQPLLLLPRGNLGDRVAKAFTDAWHQAGGSTVLAQRIGSTNELKQSINSGAGIQLTGLPVTGSMPVTITGRTTPNDGSVSSSGRAEGKIDAVYIIATPDELALIKPMIDMNSAHASLALYASSRSYADAGPDYRLEMEGLEFSEIPLLTGTHPALLAQISAQCRGNYLLVRLYAMGIDAWIIANNFSEMRQIPGFQVEGQTGTLSAATPNCVINRKLSWLKYQQGQLIAAQ</sequence>
<accession>A0A143WU19</accession>
<dbReference type="GO" id="GO:0031241">
    <property type="term" value="C:periplasmic side of cell outer membrane"/>
    <property type="evidence" value="ECO:0007669"/>
    <property type="project" value="TreeGrafter"/>
</dbReference>
<dbReference type="GO" id="GO:0030234">
    <property type="term" value="F:enzyme regulator activity"/>
    <property type="evidence" value="ECO:0007669"/>
    <property type="project" value="TreeGrafter"/>
</dbReference>
<dbReference type="KEGG" id="hed:TPER_HE00259"/>
<dbReference type="PANTHER" id="PTHR38038:SF1">
    <property type="entry name" value="PENICILLIN-BINDING PROTEIN ACTIVATOR LPOA"/>
    <property type="match status" value="1"/>
</dbReference>
<dbReference type="PATRIC" id="fig|1778263.3.peg.259"/>
<dbReference type="InterPro" id="IPR007443">
    <property type="entry name" value="LpoA"/>
</dbReference>
<dbReference type="CDD" id="cd06339">
    <property type="entry name" value="PBP1_YraM_LppC_lipoprotein-like"/>
    <property type="match status" value="1"/>
</dbReference>
<dbReference type="GO" id="GO:0009252">
    <property type="term" value="P:peptidoglycan biosynthetic process"/>
    <property type="evidence" value="ECO:0007669"/>
    <property type="project" value="TreeGrafter"/>
</dbReference>
<protein>
    <submittedName>
        <fullName evidence="2">Penicillin-binding protein activator LpoA</fullName>
    </submittedName>
</protein>
<dbReference type="Gene3D" id="3.40.50.2300">
    <property type="match status" value="2"/>
</dbReference>
<reference evidence="3" key="1">
    <citation type="submission" date="2016-01" db="EMBL/GenBank/DDBJ databases">
        <authorList>
            <person name="Husnik F."/>
        </authorList>
    </citation>
    <scope>NUCLEOTIDE SEQUENCE [LARGE SCALE GENOMIC DNA]</scope>
</reference>
<dbReference type="Proteomes" id="UP000095477">
    <property type="component" value="Chromosome I"/>
</dbReference>
<dbReference type="STRING" id="1778263.TPER_HE00259"/>
<keyword evidence="3" id="KW-1185">Reference proteome</keyword>
<proteinExistence type="predicted"/>
<dbReference type="InterPro" id="IPR028082">
    <property type="entry name" value="Peripla_BP_I"/>
</dbReference>
<dbReference type="PANTHER" id="PTHR38038">
    <property type="entry name" value="PENICILLIN-BINDING PROTEIN ACTIVATOR LPOA"/>
    <property type="match status" value="1"/>
</dbReference>
<dbReference type="SUPFAM" id="SSF53822">
    <property type="entry name" value="Periplasmic binding protein-like I"/>
    <property type="match status" value="1"/>
</dbReference>
<keyword evidence="1" id="KW-0472">Membrane</keyword>
<dbReference type="Gene3D" id="1.25.40.650">
    <property type="match status" value="1"/>
</dbReference>
<evidence type="ECO:0000313" key="2">
    <source>
        <dbReference type="EMBL" id="CUX97188.1"/>
    </source>
</evidence>
<dbReference type="AlphaFoldDB" id="A0A143WU19"/>
<evidence type="ECO:0000256" key="1">
    <source>
        <dbReference type="ARBA" id="ARBA00023136"/>
    </source>
</evidence>